<feature type="repeat" description="TPR" evidence="3">
    <location>
        <begin position="227"/>
        <end position="260"/>
    </location>
</feature>
<evidence type="ECO:0000256" key="2">
    <source>
        <dbReference type="ARBA" id="ARBA00022803"/>
    </source>
</evidence>
<keyword evidence="6" id="KW-1185">Reference proteome</keyword>
<keyword evidence="4" id="KW-0732">Signal</keyword>
<keyword evidence="2 3" id="KW-0802">TPR repeat</keyword>
<dbReference type="GO" id="GO:0046813">
    <property type="term" value="P:receptor-mediated virion attachment to host cell"/>
    <property type="evidence" value="ECO:0007669"/>
    <property type="project" value="TreeGrafter"/>
</dbReference>
<dbReference type="SUPFAM" id="SSF48452">
    <property type="entry name" value="TPR-like"/>
    <property type="match status" value="2"/>
</dbReference>
<feature type="repeat" description="TPR" evidence="3">
    <location>
        <begin position="261"/>
        <end position="294"/>
    </location>
</feature>
<evidence type="ECO:0000256" key="1">
    <source>
        <dbReference type="ARBA" id="ARBA00022737"/>
    </source>
</evidence>
<feature type="repeat" description="TPR" evidence="3">
    <location>
        <begin position="91"/>
        <end position="124"/>
    </location>
</feature>
<feature type="repeat" description="TPR" evidence="3">
    <location>
        <begin position="577"/>
        <end position="610"/>
    </location>
</feature>
<dbReference type="PROSITE" id="PS50005">
    <property type="entry name" value="TPR"/>
    <property type="match status" value="5"/>
</dbReference>
<dbReference type="EMBL" id="AEPE02000003">
    <property type="protein sequence ID" value="EFZ37565.1"/>
    <property type="molecule type" value="Genomic_DNA"/>
</dbReference>
<dbReference type="Pfam" id="PF13432">
    <property type="entry name" value="TPR_16"/>
    <property type="match status" value="2"/>
</dbReference>
<dbReference type="GO" id="GO:0009279">
    <property type="term" value="C:cell outer membrane"/>
    <property type="evidence" value="ECO:0007669"/>
    <property type="project" value="TreeGrafter"/>
</dbReference>
<evidence type="ECO:0000256" key="4">
    <source>
        <dbReference type="SAM" id="SignalP"/>
    </source>
</evidence>
<dbReference type="HOGENOM" id="CLU_027125_0_0_10"/>
<evidence type="ECO:0000313" key="6">
    <source>
        <dbReference type="Proteomes" id="UP000005580"/>
    </source>
</evidence>
<organism evidence="5 6">
    <name type="scientific">Hoylesella oralis ATCC 33269</name>
    <dbReference type="NCBI Taxonomy" id="873533"/>
    <lineage>
        <taxon>Bacteria</taxon>
        <taxon>Pseudomonadati</taxon>
        <taxon>Bacteroidota</taxon>
        <taxon>Bacteroidia</taxon>
        <taxon>Bacteroidales</taxon>
        <taxon>Prevotellaceae</taxon>
        <taxon>Hoylesella</taxon>
    </lineage>
</organism>
<evidence type="ECO:0000256" key="3">
    <source>
        <dbReference type="PROSITE-ProRule" id="PRU00339"/>
    </source>
</evidence>
<reference evidence="5" key="1">
    <citation type="submission" date="2011-01" db="EMBL/GenBank/DDBJ databases">
        <authorList>
            <person name="Muzny D."/>
            <person name="Qin X."/>
            <person name="Buhay C."/>
            <person name="Dugan-Rocha S."/>
            <person name="Ding Y."/>
            <person name="Chen G."/>
            <person name="Hawes A."/>
            <person name="Holder M."/>
            <person name="Jhangiani S."/>
            <person name="Johnson A."/>
            <person name="Khan Z."/>
            <person name="Li Z."/>
            <person name="Liu W."/>
            <person name="Liu X."/>
            <person name="Perez L."/>
            <person name="Shen H."/>
            <person name="Wang Q."/>
            <person name="Watt J."/>
            <person name="Xi L."/>
            <person name="Xin Y."/>
            <person name="Zhou J."/>
            <person name="Deng J."/>
            <person name="Jiang H."/>
            <person name="Liu Y."/>
            <person name="Qu J."/>
            <person name="Song X.-Z."/>
            <person name="Zhang L."/>
            <person name="Villasana D."/>
            <person name="Johnson A."/>
            <person name="Liu J."/>
            <person name="Liyanage D."/>
            <person name="Lorensuhewa L."/>
            <person name="Robinson T."/>
            <person name="Song A."/>
            <person name="Song B.-B."/>
            <person name="Dinh H."/>
            <person name="Thornton R."/>
            <person name="Coyle M."/>
            <person name="Francisco L."/>
            <person name="Jackson L."/>
            <person name="Javaid M."/>
            <person name="Korchina V."/>
            <person name="Kovar C."/>
            <person name="Mata R."/>
            <person name="Mathew T."/>
            <person name="Ngo R."/>
            <person name="Nguyen L."/>
            <person name="Nguyen N."/>
            <person name="Okwuonu G."/>
            <person name="Ongeri F."/>
            <person name="Pham C."/>
            <person name="Simmons D."/>
            <person name="Wilczek-Boney K."/>
            <person name="Hale W."/>
            <person name="Jakkamsetti A."/>
            <person name="Pham P."/>
            <person name="Ruth R."/>
            <person name="San Lucas F."/>
            <person name="Warren J."/>
            <person name="Zhang J."/>
            <person name="Zhao Z."/>
            <person name="Zhou C."/>
            <person name="Zhu D."/>
            <person name="Lee S."/>
            <person name="Bess C."/>
            <person name="Blankenburg K."/>
            <person name="Forbes L."/>
            <person name="Fu Q."/>
            <person name="Gubbala S."/>
            <person name="Hirani K."/>
            <person name="Jayaseelan J.C."/>
            <person name="Lara F."/>
            <person name="Munidasa M."/>
            <person name="Palculict T."/>
            <person name="Patil S."/>
            <person name="Pu L.-L."/>
            <person name="Saada N."/>
            <person name="Tang L."/>
            <person name="Weissenberger G."/>
            <person name="Zhu Y."/>
            <person name="Hemphill L."/>
            <person name="Shang Y."/>
            <person name="Youmans B."/>
            <person name="Ayvaz T."/>
            <person name="Ross M."/>
            <person name="Santibanez J."/>
            <person name="Aqrawi P."/>
            <person name="Gross S."/>
            <person name="Joshi V."/>
            <person name="Fowler G."/>
            <person name="Nazareth L."/>
            <person name="Reid J."/>
            <person name="Worley K."/>
            <person name="Petrosino J."/>
            <person name="Highlander S."/>
            <person name="Gibbs R."/>
        </authorList>
    </citation>
    <scope>NUCLEOTIDE SEQUENCE [LARGE SCALE GENOMIC DNA]</scope>
    <source>
        <strain evidence="5">ATCC 33269</strain>
    </source>
</reference>
<dbReference type="PANTHER" id="PTHR44858:SF1">
    <property type="entry name" value="UDP-N-ACETYLGLUCOSAMINE--PEPTIDE N-ACETYLGLUCOSAMINYLTRANSFERASE SPINDLY-RELATED"/>
    <property type="match status" value="1"/>
</dbReference>
<name>E7RPC2_9BACT</name>
<dbReference type="Pfam" id="PF13414">
    <property type="entry name" value="TPR_11"/>
    <property type="match status" value="1"/>
</dbReference>
<dbReference type="Pfam" id="PF13181">
    <property type="entry name" value="TPR_8"/>
    <property type="match status" value="1"/>
</dbReference>
<dbReference type="eggNOG" id="COG0457">
    <property type="taxonomic scope" value="Bacteria"/>
</dbReference>
<dbReference type="InterPro" id="IPR019734">
    <property type="entry name" value="TPR_rpt"/>
</dbReference>
<dbReference type="InterPro" id="IPR011990">
    <property type="entry name" value="TPR-like_helical_dom_sf"/>
</dbReference>
<dbReference type="AlphaFoldDB" id="E7RPC2"/>
<proteinExistence type="predicted"/>
<dbReference type="Proteomes" id="UP000005580">
    <property type="component" value="Unassembled WGS sequence"/>
</dbReference>
<dbReference type="RefSeq" id="WP_004368248.1">
    <property type="nucleotide sequence ID" value="NZ_GL833116.1"/>
</dbReference>
<feature type="repeat" description="TPR" evidence="3">
    <location>
        <begin position="159"/>
        <end position="192"/>
    </location>
</feature>
<protein>
    <submittedName>
        <fullName evidence="5">Tetratricopeptide repeat protein</fullName>
    </submittedName>
</protein>
<dbReference type="PANTHER" id="PTHR44858">
    <property type="entry name" value="TETRATRICOPEPTIDE REPEAT PROTEIN 6"/>
    <property type="match status" value="1"/>
</dbReference>
<feature type="chain" id="PRO_5003224403" evidence="4">
    <location>
        <begin position="20"/>
        <end position="658"/>
    </location>
</feature>
<comment type="caution">
    <text evidence="5">The sequence shown here is derived from an EMBL/GenBank/DDBJ whole genome shotgun (WGS) entry which is preliminary data.</text>
</comment>
<accession>E7RPC2</accession>
<dbReference type="SMART" id="SM00028">
    <property type="entry name" value="TPR"/>
    <property type="match status" value="13"/>
</dbReference>
<dbReference type="Gene3D" id="1.25.40.10">
    <property type="entry name" value="Tetratricopeptide repeat domain"/>
    <property type="match status" value="5"/>
</dbReference>
<dbReference type="STRING" id="28134.SAMN05444288_1848"/>
<evidence type="ECO:0000313" key="5">
    <source>
        <dbReference type="EMBL" id="EFZ37565.1"/>
    </source>
</evidence>
<feature type="signal peptide" evidence="4">
    <location>
        <begin position="1"/>
        <end position="19"/>
    </location>
</feature>
<keyword evidence="1" id="KW-0677">Repeat</keyword>
<dbReference type="InterPro" id="IPR050498">
    <property type="entry name" value="Ycf3"/>
</dbReference>
<sequence>MYRKLIVWVLLCLSLNAYGQFNTDRLLTSGQIALHYEDYVLSIQYFNQVISLKPFLYQPWQYRGVAKFYLDDYVGAEADATEAIKLNPYIHGLYDLRAISRIRQEKYEDAIADYTQAIRIDPQIQNYWFNRAICMLNTKEYDRALLQTDTIVSKWAKFANAYTLKAEIYLQKKDTTQAAKWLDKSLELDPYDGNSWTTRAYISLSRHKWRDADQELSKAIHLKPNTVNNYVNRALARLNYNNLRGAMADYDKALELDDRNFLAHYNRGLLRMQLGDDNRAISDFDYVIKLEPKNFLAIFNRALLNDRTGNLQAAIRDYSLVIDQFPNFWTGLSHRANCYRRLGQVAKAELDEFRILKAQMDKRLGVQQRWSKSKLHQMRKRSEIDPEKYNEIVVEDENKVEHEYKSEYRGQIQNRAVDVAFMPMYELSYLPYKNGVKAYQAYEREVEAFNTQAKPAHHVYVTCNTGQLSERQSKAYFAMIDSLSAHIAAVHHIDDTRNLLFERAVAYGLLQNYDAAISDLTVYLQIDSTSSMGYWQRAVCQTMMNNFDASKGVDTQLKVAKAMEDFNKAIELNSRNAYIYYDRGNLHAMKKEYTQAADDYTMALKYDPRLAEAYYNRGLARIFSNNRAEGIADLSKSGELGLYDAYSVIKRYSVNKSK</sequence>
<gene>
    <name evidence="5" type="ORF">HMPREF0663_11023</name>
</gene>